<evidence type="ECO:0000256" key="2">
    <source>
        <dbReference type="ARBA" id="ARBA00022695"/>
    </source>
</evidence>
<keyword evidence="1" id="KW-0808">Transferase</keyword>
<dbReference type="Proteomes" id="UP001321473">
    <property type="component" value="Unassembled WGS sequence"/>
</dbReference>
<keyword evidence="4" id="KW-0378">Hydrolase</keyword>
<comment type="caution">
    <text evidence="5">The sequence shown here is derived from an EMBL/GenBank/DDBJ whole genome shotgun (WGS) entry which is preliminary data.</text>
</comment>
<dbReference type="InterPro" id="IPR021109">
    <property type="entry name" value="Peptidase_aspartic_dom_sf"/>
</dbReference>
<dbReference type="GO" id="GO:0016779">
    <property type="term" value="F:nucleotidyltransferase activity"/>
    <property type="evidence" value="ECO:0007669"/>
    <property type="project" value="UniProtKB-KW"/>
</dbReference>
<dbReference type="Gene3D" id="3.10.10.10">
    <property type="entry name" value="HIV Type 1 Reverse Transcriptase, subunit A, domain 1"/>
    <property type="match status" value="1"/>
</dbReference>
<accession>A0AAQ4DD22</accession>
<gene>
    <name evidence="5" type="ORF">V5799_028372</name>
</gene>
<evidence type="ECO:0000313" key="5">
    <source>
        <dbReference type="EMBL" id="KAK8760362.1"/>
    </source>
</evidence>
<dbReference type="InterPro" id="IPR043502">
    <property type="entry name" value="DNA/RNA_pol_sf"/>
</dbReference>
<keyword evidence="3" id="KW-0540">Nuclease</keyword>
<dbReference type="PANTHER" id="PTHR37984">
    <property type="entry name" value="PROTEIN CBG26694"/>
    <property type="match status" value="1"/>
</dbReference>
<dbReference type="EMBL" id="JARKHS020032204">
    <property type="protein sequence ID" value="KAK8760362.1"/>
    <property type="molecule type" value="Genomic_DNA"/>
</dbReference>
<dbReference type="GO" id="GO:0071897">
    <property type="term" value="P:DNA biosynthetic process"/>
    <property type="evidence" value="ECO:0007669"/>
    <property type="project" value="UniProtKB-ARBA"/>
</dbReference>
<sequence length="232" mass="25916">MQLDDMEHAVKSEYDESFSISQVKSGTPKYVIAVEIGKESVPMEVDSGAARSIISVNKFQKLQVAKQIKLEDCNTQLVTWTREGLDVLGKASVPVKFKGREFKLPLLVVKKEGNTLLGRDWFQPLVISIAGLYSVHARAEGILERFPEVFSDTFPGAALPRIHIELKEGAQARFLKCRSIPFAMREEVVAELNRLVELGILQPTQYSDWATPIVVVRKKNCPSEYAGIIEAL</sequence>
<dbReference type="Gene3D" id="2.40.70.10">
    <property type="entry name" value="Acid Proteases"/>
    <property type="match status" value="1"/>
</dbReference>
<keyword evidence="6" id="KW-1185">Reference proteome</keyword>
<proteinExistence type="predicted"/>
<protein>
    <submittedName>
        <fullName evidence="5">Uncharacterized protein</fullName>
    </submittedName>
</protein>
<reference evidence="5 6" key="1">
    <citation type="journal article" date="2023" name="Arcadia Sci">
        <title>De novo assembly of a long-read Amblyomma americanum tick genome.</title>
        <authorList>
            <person name="Chou S."/>
            <person name="Poskanzer K.E."/>
            <person name="Rollins M."/>
            <person name="Thuy-Boun P.S."/>
        </authorList>
    </citation>
    <scope>NUCLEOTIDE SEQUENCE [LARGE SCALE GENOMIC DNA]</scope>
    <source>
        <strain evidence="5">F_SG_1</strain>
        <tissue evidence="5">Salivary glands</tissue>
    </source>
</reference>
<dbReference type="SUPFAM" id="SSF56672">
    <property type="entry name" value="DNA/RNA polymerases"/>
    <property type="match status" value="1"/>
</dbReference>
<dbReference type="SUPFAM" id="SSF50630">
    <property type="entry name" value="Acid proteases"/>
    <property type="match status" value="1"/>
</dbReference>
<keyword evidence="2" id="KW-0548">Nucleotidyltransferase</keyword>
<dbReference type="GO" id="GO:0004519">
    <property type="term" value="F:endonuclease activity"/>
    <property type="evidence" value="ECO:0007669"/>
    <property type="project" value="UniProtKB-KW"/>
</dbReference>
<evidence type="ECO:0000256" key="1">
    <source>
        <dbReference type="ARBA" id="ARBA00022679"/>
    </source>
</evidence>
<evidence type="ECO:0000313" key="6">
    <source>
        <dbReference type="Proteomes" id="UP001321473"/>
    </source>
</evidence>
<keyword evidence="4" id="KW-0255">Endonuclease</keyword>
<dbReference type="InterPro" id="IPR050951">
    <property type="entry name" value="Retrovirus_Pol_polyprotein"/>
</dbReference>
<evidence type="ECO:0000256" key="4">
    <source>
        <dbReference type="ARBA" id="ARBA00022759"/>
    </source>
</evidence>
<dbReference type="PANTHER" id="PTHR37984:SF5">
    <property type="entry name" value="PROTEIN NYNRIN-LIKE"/>
    <property type="match status" value="1"/>
</dbReference>
<organism evidence="5 6">
    <name type="scientific">Amblyomma americanum</name>
    <name type="common">Lone star tick</name>
    <dbReference type="NCBI Taxonomy" id="6943"/>
    <lineage>
        <taxon>Eukaryota</taxon>
        <taxon>Metazoa</taxon>
        <taxon>Ecdysozoa</taxon>
        <taxon>Arthropoda</taxon>
        <taxon>Chelicerata</taxon>
        <taxon>Arachnida</taxon>
        <taxon>Acari</taxon>
        <taxon>Parasitiformes</taxon>
        <taxon>Ixodida</taxon>
        <taxon>Ixodoidea</taxon>
        <taxon>Ixodidae</taxon>
        <taxon>Amblyomminae</taxon>
        <taxon>Amblyomma</taxon>
    </lineage>
</organism>
<evidence type="ECO:0000256" key="3">
    <source>
        <dbReference type="ARBA" id="ARBA00022722"/>
    </source>
</evidence>
<name>A0AAQ4DD22_AMBAM</name>
<dbReference type="AlphaFoldDB" id="A0AAQ4DD22"/>